<dbReference type="EMBL" id="JAUMIT010000001">
    <property type="protein sequence ID" value="MDO3694151.1"/>
    <property type="molecule type" value="Genomic_DNA"/>
</dbReference>
<feature type="transmembrane region" description="Helical" evidence="1">
    <location>
        <begin position="397"/>
        <end position="420"/>
    </location>
</feature>
<evidence type="ECO:0000313" key="3">
    <source>
        <dbReference type="Proteomes" id="UP001168642"/>
    </source>
</evidence>
<evidence type="ECO:0000256" key="1">
    <source>
        <dbReference type="SAM" id="Phobius"/>
    </source>
</evidence>
<dbReference type="PANTHER" id="PTHR34219:SF8">
    <property type="entry name" value="PEPSY DOMAIN-CONTAINING PROTEIN"/>
    <property type="match status" value="1"/>
</dbReference>
<gene>
    <name evidence="2" type="ORF">QVZ41_04700</name>
</gene>
<evidence type="ECO:0000313" key="2">
    <source>
        <dbReference type="EMBL" id="MDO3694151.1"/>
    </source>
</evidence>
<keyword evidence="1" id="KW-0472">Membrane</keyword>
<organism evidence="2 3">
    <name type="scientific">Wenyingzhuangia gilva</name>
    <dbReference type="NCBI Taxonomy" id="3057677"/>
    <lineage>
        <taxon>Bacteria</taxon>
        <taxon>Pseudomonadati</taxon>
        <taxon>Bacteroidota</taxon>
        <taxon>Flavobacteriia</taxon>
        <taxon>Flavobacteriales</taxon>
        <taxon>Flavobacteriaceae</taxon>
        <taxon>Wenyingzhuangia</taxon>
    </lineage>
</organism>
<dbReference type="Pfam" id="PF03929">
    <property type="entry name" value="PepSY_TM"/>
    <property type="match status" value="1"/>
</dbReference>
<protein>
    <submittedName>
        <fullName evidence="2">PepSY-associated TM helix domain-containing protein</fullName>
    </submittedName>
</protein>
<keyword evidence="3" id="KW-1185">Reference proteome</keyword>
<dbReference type="PANTHER" id="PTHR34219">
    <property type="entry name" value="IRON-REGULATED INNER MEMBRANE PROTEIN-RELATED"/>
    <property type="match status" value="1"/>
</dbReference>
<feature type="transmembrane region" description="Helical" evidence="1">
    <location>
        <begin position="331"/>
        <end position="352"/>
    </location>
</feature>
<feature type="transmembrane region" description="Helical" evidence="1">
    <location>
        <begin position="372"/>
        <end position="391"/>
    </location>
</feature>
<sequence>MKFNKKTFFKIHSWIGIKLSILFFIVCFSGTLATLSHEMDWLFNSEIRAKPQAEFASRNVIIQNFQKEYPNASIQYWMRSNEPYLCDIIYKIENEQLSYVFANPYTGVIQGEASITIQRFFRDLHYFLFIPFQIGNFIVLAFGFLLLISLITALYFYKKWWKKLFELQVGKGSLVFFRSLHRLVGVWSIPFTLLFSITGIWYFVERANIAGVKNKVNPIPPKLEVSTMEIKKENMTFSIDYDKAIALAKQEIPGLVPGNLYIPQKPGNILGVIGKSDEPLVRQRANRVYINPYNNKVIGSQKASEISTVMWVNDIVDPLHFGYWGGLVTKMIWFVFGLGISSLVLSGIWITLKRKAIKRKKSQQSTMGIWKYINWFVYGGMLAFMYSSLIQKYHTSFSVLCMISFGWLVVGGILYYIFVYRIDKLISNKKPSIQ</sequence>
<keyword evidence="1" id="KW-0812">Transmembrane</keyword>
<comment type="caution">
    <text evidence="2">The sequence shown here is derived from an EMBL/GenBank/DDBJ whole genome shotgun (WGS) entry which is preliminary data.</text>
</comment>
<dbReference type="Proteomes" id="UP001168642">
    <property type="component" value="Unassembled WGS sequence"/>
</dbReference>
<reference evidence="2" key="1">
    <citation type="submission" date="2023-07" db="EMBL/GenBank/DDBJ databases">
        <title>Wenyingzhuangia sp. chi5 genome sequencing and assembly.</title>
        <authorList>
            <person name="Park S."/>
        </authorList>
    </citation>
    <scope>NUCLEOTIDE SEQUENCE</scope>
    <source>
        <strain evidence="2">Chi5</strain>
    </source>
</reference>
<keyword evidence="1" id="KW-1133">Transmembrane helix</keyword>
<proteinExistence type="predicted"/>
<dbReference type="RefSeq" id="WP_302883388.1">
    <property type="nucleotide sequence ID" value="NZ_JAUMIT010000001.1"/>
</dbReference>
<accession>A0ABT8VQA4</accession>
<name>A0ABT8VQA4_9FLAO</name>
<feature type="transmembrane region" description="Helical" evidence="1">
    <location>
        <begin position="134"/>
        <end position="157"/>
    </location>
</feature>
<dbReference type="InterPro" id="IPR005625">
    <property type="entry name" value="PepSY-ass_TM"/>
</dbReference>
<feature type="transmembrane region" description="Helical" evidence="1">
    <location>
        <begin position="12"/>
        <end position="35"/>
    </location>
</feature>
<feature type="transmembrane region" description="Helical" evidence="1">
    <location>
        <begin position="183"/>
        <end position="204"/>
    </location>
</feature>